<keyword evidence="10" id="KW-1185">Reference proteome</keyword>
<dbReference type="RefSeq" id="WP_089109937.1">
    <property type="nucleotide sequence ID" value="NZ_BCMF01000012.1"/>
</dbReference>
<keyword evidence="5" id="KW-0133">Cell shape</keyword>
<evidence type="ECO:0000256" key="4">
    <source>
        <dbReference type="ARBA" id="ARBA00022692"/>
    </source>
</evidence>
<dbReference type="AlphaFoldDB" id="A0A1Z5IEI3"/>
<feature type="transmembrane region" description="Helical" evidence="8">
    <location>
        <begin position="107"/>
        <end position="127"/>
    </location>
</feature>
<evidence type="ECO:0000256" key="6">
    <source>
        <dbReference type="ARBA" id="ARBA00022989"/>
    </source>
</evidence>
<gene>
    <name evidence="9" type="primary">mreD</name>
    <name evidence="9" type="ORF">IWT30_02137</name>
</gene>
<keyword evidence="7 8" id="KW-0472">Membrane</keyword>
<name>A0A1Z5IEI3_9LACO</name>
<evidence type="ECO:0000256" key="5">
    <source>
        <dbReference type="ARBA" id="ARBA00022960"/>
    </source>
</evidence>
<evidence type="ECO:0000256" key="1">
    <source>
        <dbReference type="ARBA" id="ARBA00004651"/>
    </source>
</evidence>
<dbReference type="GO" id="GO:0005886">
    <property type="term" value="C:plasma membrane"/>
    <property type="evidence" value="ECO:0007669"/>
    <property type="project" value="UniProtKB-SubCell"/>
</dbReference>
<feature type="transmembrane region" description="Helical" evidence="8">
    <location>
        <begin position="147"/>
        <end position="169"/>
    </location>
</feature>
<protein>
    <submittedName>
        <fullName evidence="9">Rod shape-determining protein MreD</fullName>
    </submittedName>
</protein>
<proteinExistence type="inferred from homology"/>
<reference evidence="9 10" key="1">
    <citation type="submission" date="2015-11" db="EMBL/GenBank/DDBJ databases">
        <title>Draft genome sequences of new species of the genus Lactobacillus isolated from orchardgrass silage.</title>
        <authorList>
            <person name="Tohno M."/>
            <person name="Tanizawa Y."/>
            <person name="Arita M."/>
        </authorList>
    </citation>
    <scope>NUCLEOTIDE SEQUENCE [LARGE SCALE GENOMIC DNA]</scope>
    <source>
        <strain evidence="9 10">IWT30</strain>
    </source>
</reference>
<evidence type="ECO:0000313" key="10">
    <source>
        <dbReference type="Proteomes" id="UP000198374"/>
    </source>
</evidence>
<accession>A0A1Z5IEI3</accession>
<dbReference type="InterPro" id="IPR007227">
    <property type="entry name" value="Cell_shape_determining_MreD"/>
</dbReference>
<evidence type="ECO:0000256" key="3">
    <source>
        <dbReference type="ARBA" id="ARBA00022475"/>
    </source>
</evidence>
<keyword evidence="6 8" id="KW-1133">Transmembrane helix</keyword>
<sequence>MLRVTKLRYGFPIGLFLFFYLDGILGATFPQQLFSVPYSMSSYLVVLWLVFTVFFEEQIQVPLTVWAAVAGGLFDVYYTGIWGIFVFVFPIAVALTKACYKAFPINFLSGLLVYFIDITVICSLSYFGNLVVHMTTASFADMMVDSLAPTLAYNLATYVILYFPVQWLFNRLRN</sequence>
<feature type="transmembrane region" description="Helical" evidence="8">
    <location>
        <begin position="76"/>
        <end position="95"/>
    </location>
</feature>
<dbReference type="GO" id="GO:0008360">
    <property type="term" value="P:regulation of cell shape"/>
    <property type="evidence" value="ECO:0007669"/>
    <property type="project" value="UniProtKB-KW"/>
</dbReference>
<feature type="transmembrane region" description="Helical" evidence="8">
    <location>
        <begin position="36"/>
        <end position="56"/>
    </location>
</feature>
<evidence type="ECO:0000256" key="2">
    <source>
        <dbReference type="ARBA" id="ARBA00007776"/>
    </source>
</evidence>
<comment type="caution">
    <text evidence="9">The sequence shown here is derived from an EMBL/GenBank/DDBJ whole genome shotgun (WGS) entry which is preliminary data.</text>
</comment>
<feature type="transmembrane region" description="Helical" evidence="8">
    <location>
        <begin position="12"/>
        <end position="29"/>
    </location>
</feature>
<evidence type="ECO:0000313" key="9">
    <source>
        <dbReference type="EMBL" id="GAX00157.1"/>
    </source>
</evidence>
<evidence type="ECO:0000256" key="7">
    <source>
        <dbReference type="ARBA" id="ARBA00023136"/>
    </source>
</evidence>
<comment type="similarity">
    <text evidence="2">Belongs to the MreD family.</text>
</comment>
<dbReference type="Pfam" id="PF04093">
    <property type="entry name" value="MreD"/>
    <property type="match status" value="1"/>
</dbReference>
<dbReference type="EMBL" id="BCMF01000012">
    <property type="protein sequence ID" value="GAX00157.1"/>
    <property type="molecule type" value="Genomic_DNA"/>
</dbReference>
<dbReference type="NCBIfam" id="TIGR03426">
    <property type="entry name" value="shape_MreD"/>
    <property type="match status" value="1"/>
</dbReference>
<evidence type="ECO:0000256" key="8">
    <source>
        <dbReference type="SAM" id="Phobius"/>
    </source>
</evidence>
<keyword evidence="3" id="KW-1003">Cell membrane</keyword>
<organism evidence="9 10">
    <name type="scientific">Secundilactobacillus mixtipabuli</name>
    <dbReference type="NCBI Taxonomy" id="1435342"/>
    <lineage>
        <taxon>Bacteria</taxon>
        <taxon>Bacillati</taxon>
        <taxon>Bacillota</taxon>
        <taxon>Bacilli</taxon>
        <taxon>Lactobacillales</taxon>
        <taxon>Lactobacillaceae</taxon>
        <taxon>Secundilactobacillus</taxon>
    </lineage>
</organism>
<dbReference type="Proteomes" id="UP000198374">
    <property type="component" value="Unassembled WGS sequence"/>
</dbReference>
<keyword evidence="4 8" id="KW-0812">Transmembrane</keyword>
<dbReference type="OrthoDB" id="2148512at2"/>
<comment type="subcellular location">
    <subcellularLocation>
        <location evidence="1">Cell membrane</location>
        <topology evidence="1">Multi-pass membrane protein</topology>
    </subcellularLocation>
</comment>